<name>A0A9Q3CYT3_9BASI</name>
<organism evidence="2 3">
    <name type="scientific">Austropuccinia psidii MF-1</name>
    <dbReference type="NCBI Taxonomy" id="1389203"/>
    <lineage>
        <taxon>Eukaryota</taxon>
        <taxon>Fungi</taxon>
        <taxon>Dikarya</taxon>
        <taxon>Basidiomycota</taxon>
        <taxon>Pucciniomycotina</taxon>
        <taxon>Pucciniomycetes</taxon>
        <taxon>Pucciniales</taxon>
        <taxon>Sphaerophragmiaceae</taxon>
        <taxon>Austropuccinia</taxon>
    </lineage>
</organism>
<dbReference type="OrthoDB" id="5017987at2759"/>
<accession>A0A9Q3CYT3</accession>
<protein>
    <recommendedName>
        <fullName evidence="1">Reverse transcriptase Ty1/copia-type domain-containing protein</fullName>
    </recommendedName>
</protein>
<sequence length="155" mass="17987">MHSLHEDPKTYQQAMNCKFRNNWSKATQTKLENMEKPCVWSPTTIKSGEVEKPLSTTWLFKQKNDKDGNLSKLKAFLCIQGFHQTEGLDYRDIFSPTGRLTFLQLLLTLCHINKFPIKQMDVKCTFVNGKLDKDLYIKGPNGYSKFKPTKYSKLT</sequence>
<reference evidence="2" key="1">
    <citation type="submission" date="2021-03" db="EMBL/GenBank/DDBJ databases">
        <title>Draft genome sequence of rust myrtle Austropuccinia psidii MF-1, a brazilian biotype.</title>
        <authorList>
            <person name="Quecine M.C."/>
            <person name="Pachon D.M.R."/>
            <person name="Bonatelli M.L."/>
            <person name="Correr F.H."/>
            <person name="Franceschini L.M."/>
            <person name="Leite T.F."/>
            <person name="Margarido G.R.A."/>
            <person name="Almeida C.A."/>
            <person name="Ferrarezi J.A."/>
            <person name="Labate C.A."/>
        </authorList>
    </citation>
    <scope>NUCLEOTIDE SEQUENCE</scope>
    <source>
        <strain evidence="2">MF-1</strain>
    </source>
</reference>
<evidence type="ECO:0000259" key="1">
    <source>
        <dbReference type="Pfam" id="PF07727"/>
    </source>
</evidence>
<comment type="caution">
    <text evidence="2">The sequence shown here is derived from an EMBL/GenBank/DDBJ whole genome shotgun (WGS) entry which is preliminary data.</text>
</comment>
<feature type="domain" description="Reverse transcriptase Ty1/copia-type" evidence="1">
    <location>
        <begin position="47"/>
        <end position="148"/>
    </location>
</feature>
<evidence type="ECO:0000313" key="2">
    <source>
        <dbReference type="EMBL" id="MBW0493739.1"/>
    </source>
</evidence>
<proteinExistence type="predicted"/>
<dbReference type="Proteomes" id="UP000765509">
    <property type="component" value="Unassembled WGS sequence"/>
</dbReference>
<gene>
    <name evidence="2" type="ORF">O181_033454</name>
</gene>
<keyword evidence="3" id="KW-1185">Reference proteome</keyword>
<dbReference type="AlphaFoldDB" id="A0A9Q3CYT3"/>
<dbReference type="EMBL" id="AVOT02012206">
    <property type="protein sequence ID" value="MBW0493739.1"/>
    <property type="molecule type" value="Genomic_DNA"/>
</dbReference>
<dbReference type="InterPro" id="IPR013103">
    <property type="entry name" value="RVT_2"/>
</dbReference>
<evidence type="ECO:0000313" key="3">
    <source>
        <dbReference type="Proteomes" id="UP000765509"/>
    </source>
</evidence>
<dbReference type="Pfam" id="PF07727">
    <property type="entry name" value="RVT_2"/>
    <property type="match status" value="1"/>
</dbReference>